<dbReference type="SUPFAM" id="SSF56672">
    <property type="entry name" value="DNA/RNA polymerases"/>
    <property type="match status" value="1"/>
</dbReference>
<dbReference type="Proteomes" id="UP000515154">
    <property type="component" value="Linkage group LG19"/>
</dbReference>
<dbReference type="InterPro" id="IPR000477">
    <property type="entry name" value="RT_dom"/>
</dbReference>
<evidence type="ECO:0000313" key="3">
    <source>
        <dbReference type="RefSeq" id="XP_029647992.1"/>
    </source>
</evidence>
<dbReference type="AlphaFoldDB" id="A0A6P7TD78"/>
<dbReference type="RefSeq" id="XP_029647992.1">
    <property type="nucleotide sequence ID" value="XM_029792132.1"/>
</dbReference>
<dbReference type="PANTHER" id="PTHR37984">
    <property type="entry name" value="PROTEIN CBG26694"/>
    <property type="match status" value="1"/>
</dbReference>
<feature type="domain" description="Reverse transcriptase" evidence="1">
    <location>
        <begin position="161"/>
        <end position="260"/>
    </location>
</feature>
<dbReference type="Gene3D" id="3.10.10.10">
    <property type="entry name" value="HIV Type 1 Reverse Transcriptase, subunit A, domain 1"/>
    <property type="match status" value="1"/>
</dbReference>
<dbReference type="InterPro" id="IPR043128">
    <property type="entry name" value="Rev_trsase/Diguanyl_cyclase"/>
</dbReference>
<accession>A0A6P7TD78</accession>
<name>A0A6P7TD78_9MOLL</name>
<gene>
    <name evidence="3" type="primary">LOC115222019</name>
</gene>
<dbReference type="InterPro" id="IPR050951">
    <property type="entry name" value="Retrovirus_Pol_polyprotein"/>
</dbReference>
<dbReference type="Pfam" id="PF00078">
    <property type="entry name" value="RVT_1"/>
    <property type="match status" value="1"/>
</dbReference>
<dbReference type="InterPro" id="IPR043502">
    <property type="entry name" value="DNA/RNA_pol_sf"/>
</dbReference>
<proteinExistence type="predicted"/>
<dbReference type="PANTHER" id="PTHR37984:SF5">
    <property type="entry name" value="PROTEIN NYNRIN-LIKE"/>
    <property type="match status" value="1"/>
</dbReference>
<protein>
    <submittedName>
        <fullName evidence="3">Uncharacterized protein K02A2.6-like</fullName>
    </submittedName>
</protein>
<dbReference type="KEGG" id="osn:115222019"/>
<dbReference type="Gene3D" id="3.30.70.270">
    <property type="match status" value="1"/>
</dbReference>
<sequence length="265" mass="30173">MSSKGNGKVTKRKFANGKIKNIKVNMQLAIRSDITIVNEETWKYIDKPKLNKSTKVAHGVTDFSLEELGCCTKTKAKIIGKQNATPVFKPKRTVPFAAIDQVNKELERLESLGIIKKMDQSDWAAPKVYVKKENKLRVCSDFSMGLNDCLILHIYLLPSPEEVFAKLNGGKFFSKLDPHGGISTNSSRRKCSHLLTINTHHGLFEFKRLPFGVKVAPSIFQQVMDSMLDDCDFAIVCLDDIRIKSELHERRLEHVKRVFEKRIRL</sequence>
<evidence type="ECO:0000313" key="2">
    <source>
        <dbReference type="Proteomes" id="UP000515154"/>
    </source>
</evidence>
<evidence type="ECO:0000259" key="1">
    <source>
        <dbReference type="Pfam" id="PF00078"/>
    </source>
</evidence>
<keyword evidence="2" id="KW-1185">Reference proteome</keyword>
<dbReference type="CDD" id="cd01647">
    <property type="entry name" value="RT_LTR"/>
    <property type="match status" value="1"/>
</dbReference>
<organism evidence="2 3">
    <name type="scientific">Octopus sinensis</name>
    <name type="common">East Asian common octopus</name>
    <dbReference type="NCBI Taxonomy" id="2607531"/>
    <lineage>
        <taxon>Eukaryota</taxon>
        <taxon>Metazoa</taxon>
        <taxon>Spiralia</taxon>
        <taxon>Lophotrochozoa</taxon>
        <taxon>Mollusca</taxon>
        <taxon>Cephalopoda</taxon>
        <taxon>Coleoidea</taxon>
        <taxon>Octopodiformes</taxon>
        <taxon>Octopoda</taxon>
        <taxon>Incirrata</taxon>
        <taxon>Octopodidae</taxon>
        <taxon>Octopus</taxon>
    </lineage>
</organism>
<reference evidence="3" key="1">
    <citation type="submission" date="2025-08" db="UniProtKB">
        <authorList>
            <consortium name="RefSeq"/>
        </authorList>
    </citation>
    <scope>IDENTIFICATION</scope>
</reference>